<dbReference type="AlphaFoldDB" id="A0A0M3IN40"/>
<name>A0A0M3IN40_ASCLU</name>
<evidence type="ECO:0000313" key="2">
    <source>
        <dbReference type="Proteomes" id="UP000036681"/>
    </source>
</evidence>
<evidence type="ECO:0000259" key="1">
    <source>
        <dbReference type="Pfam" id="PF03542"/>
    </source>
</evidence>
<sequence>MIPVLSKAVNETNIKVQYQMLNVLFDVAKTVAMRVNSERDLFSLVTRIIKSFLSADFSKSTLLSDLMHLISSILDNVEIVAGGICEVLHERFAQFTMIHLRLVLHMLCDHLRSHYAGVETNEVGSEIRERLFSALLSIICDPYTGQLVKTGESEVLNTHIVRAGYDTEGEFKWSEICEVTTLALEKELWLVDLLLKFPVLRVILHHLCRVLEFRGFVFTAGEMRVRQLKDAVIRLHYKFHGVLDVERTPWGVGRNDLLCENDSDVKRIMQIGEEKQKRNDIDLAKYLCPVLSRLINYYRDENICKIMVDSIPSVPAGCQQVWRRFTFYL</sequence>
<dbReference type="Pfam" id="PF03542">
    <property type="entry name" value="Tuberin"/>
    <property type="match status" value="1"/>
</dbReference>
<evidence type="ECO:0000313" key="3">
    <source>
        <dbReference type="WBParaSite" id="ALUE_0002016801-mRNA-1"/>
    </source>
</evidence>
<accession>A0A0M3IN40</accession>
<keyword evidence="2" id="KW-1185">Reference proteome</keyword>
<protein>
    <submittedName>
        <fullName evidence="3">Tuberin domain-containing protein</fullName>
    </submittedName>
</protein>
<dbReference type="WBParaSite" id="ALUE_0002016801-mRNA-1">
    <property type="protein sequence ID" value="ALUE_0002016801-mRNA-1"/>
    <property type="gene ID" value="ALUE_0002016801"/>
</dbReference>
<reference evidence="3" key="1">
    <citation type="submission" date="2017-02" db="UniProtKB">
        <authorList>
            <consortium name="WormBaseParasite"/>
        </authorList>
    </citation>
    <scope>IDENTIFICATION</scope>
</reference>
<proteinExistence type="predicted"/>
<dbReference type="GO" id="GO:0005096">
    <property type="term" value="F:GTPase activator activity"/>
    <property type="evidence" value="ECO:0007669"/>
    <property type="project" value="InterPro"/>
</dbReference>
<dbReference type="Proteomes" id="UP000036681">
    <property type="component" value="Unplaced"/>
</dbReference>
<feature type="domain" description="Tuberin-type" evidence="1">
    <location>
        <begin position="74"/>
        <end position="257"/>
    </location>
</feature>
<dbReference type="InterPro" id="IPR018515">
    <property type="entry name" value="Tuberin-type_domain"/>
</dbReference>
<organism evidence="2 3">
    <name type="scientific">Ascaris lumbricoides</name>
    <name type="common">Giant roundworm</name>
    <dbReference type="NCBI Taxonomy" id="6252"/>
    <lineage>
        <taxon>Eukaryota</taxon>
        <taxon>Metazoa</taxon>
        <taxon>Ecdysozoa</taxon>
        <taxon>Nematoda</taxon>
        <taxon>Chromadorea</taxon>
        <taxon>Rhabditida</taxon>
        <taxon>Spirurina</taxon>
        <taxon>Ascaridomorpha</taxon>
        <taxon>Ascaridoidea</taxon>
        <taxon>Ascarididae</taxon>
        <taxon>Ascaris</taxon>
    </lineage>
</organism>